<dbReference type="PANTHER" id="PTHR11575:SF24">
    <property type="entry name" value="5'-NUCLEOTIDASE"/>
    <property type="match status" value="1"/>
</dbReference>
<evidence type="ECO:0000256" key="2">
    <source>
        <dbReference type="RuleBase" id="RU362119"/>
    </source>
</evidence>
<dbReference type="Pfam" id="PF00149">
    <property type="entry name" value="Metallophos"/>
    <property type="match status" value="1"/>
</dbReference>
<dbReference type="InterPro" id="IPR029052">
    <property type="entry name" value="Metallo-depent_PP-like"/>
</dbReference>
<dbReference type="RefSeq" id="WP_188640027.1">
    <property type="nucleotide sequence ID" value="NZ_BMHM01000005.1"/>
</dbReference>
<dbReference type="Gene3D" id="3.60.21.10">
    <property type="match status" value="1"/>
</dbReference>
<organism evidence="5 6">
    <name type="scientific">Vreelandella lutescens</name>
    <dbReference type="NCBI Taxonomy" id="1602943"/>
    <lineage>
        <taxon>Bacteria</taxon>
        <taxon>Pseudomonadati</taxon>
        <taxon>Pseudomonadota</taxon>
        <taxon>Gammaproteobacteria</taxon>
        <taxon>Oceanospirillales</taxon>
        <taxon>Halomonadaceae</taxon>
        <taxon>Vreelandella</taxon>
    </lineage>
</organism>
<dbReference type="SUPFAM" id="SSF55816">
    <property type="entry name" value="5'-nucleotidase (syn. UDP-sugar hydrolase), C-terminal domain"/>
    <property type="match status" value="1"/>
</dbReference>
<dbReference type="Pfam" id="PF02872">
    <property type="entry name" value="5_nucleotid_C"/>
    <property type="match status" value="1"/>
</dbReference>
<evidence type="ECO:0000259" key="3">
    <source>
        <dbReference type="Pfam" id="PF00149"/>
    </source>
</evidence>
<dbReference type="SUPFAM" id="SSF56300">
    <property type="entry name" value="Metallo-dependent phosphatases"/>
    <property type="match status" value="1"/>
</dbReference>
<evidence type="ECO:0000259" key="4">
    <source>
        <dbReference type="Pfam" id="PF02872"/>
    </source>
</evidence>
<keyword evidence="2" id="KW-0547">Nucleotide-binding</keyword>
<protein>
    <recommendedName>
        <fullName evidence="7">Bifunctional metallophosphatase/5'-nucleotidase</fullName>
    </recommendedName>
</protein>
<comment type="similarity">
    <text evidence="2">Belongs to the 5'-nucleotidase family.</text>
</comment>
<proteinExistence type="inferred from homology"/>
<dbReference type="Gene3D" id="3.90.780.10">
    <property type="entry name" value="5'-Nucleotidase, C-terminal domain"/>
    <property type="match status" value="1"/>
</dbReference>
<dbReference type="PANTHER" id="PTHR11575">
    <property type="entry name" value="5'-NUCLEOTIDASE-RELATED"/>
    <property type="match status" value="1"/>
</dbReference>
<keyword evidence="6" id="KW-1185">Reference proteome</keyword>
<keyword evidence="2" id="KW-0378">Hydrolase</keyword>
<dbReference type="Proteomes" id="UP000597301">
    <property type="component" value="Unassembled WGS sequence"/>
</dbReference>
<gene>
    <name evidence="5" type="ORF">GCM10011382_26900</name>
</gene>
<evidence type="ECO:0008006" key="7">
    <source>
        <dbReference type="Google" id="ProtNLM"/>
    </source>
</evidence>
<name>A0ABQ1PDK1_9GAMM</name>
<dbReference type="InterPro" id="IPR008334">
    <property type="entry name" value="5'-Nucleotdase_C"/>
</dbReference>
<evidence type="ECO:0000256" key="1">
    <source>
        <dbReference type="ARBA" id="ARBA00022729"/>
    </source>
</evidence>
<comment type="caution">
    <text evidence="5">The sequence shown here is derived from an EMBL/GenBank/DDBJ whole genome shotgun (WGS) entry which is preliminary data.</text>
</comment>
<reference evidence="6" key="1">
    <citation type="journal article" date="2019" name="Int. J. Syst. Evol. Microbiol.">
        <title>The Global Catalogue of Microorganisms (GCM) 10K type strain sequencing project: providing services to taxonomists for standard genome sequencing and annotation.</title>
        <authorList>
            <consortium name="The Broad Institute Genomics Platform"/>
            <consortium name="The Broad Institute Genome Sequencing Center for Infectious Disease"/>
            <person name="Wu L."/>
            <person name="Ma J."/>
        </authorList>
    </citation>
    <scope>NUCLEOTIDE SEQUENCE [LARGE SCALE GENOMIC DNA]</scope>
    <source>
        <strain evidence="6">CGMCC 1.15122</strain>
    </source>
</reference>
<dbReference type="EMBL" id="BMHM01000005">
    <property type="protein sequence ID" value="GGC95090.1"/>
    <property type="molecule type" value="Genomic_DNA"/>
</dbReference>
<dbReference type="PRINTS" id="PR01607">
    <property type="entry name" value="APYRASEFAMLY"/>
</dbReference>
<evidence type="ECO:0000313" key="6">
    <source>
        <dbReference type="Proteomes" id="UP000597301"/>
    </source>
</evidence>
<feature type="domain" description="Calcineurin-like phosphoesterase" evidence="3">
    <location>
        <begin position="29"/>
        <end position="248"/>
    </location>
</feature>
<evidence type="ECO:0000313" key="5">
    <source>
        <dbReference type="EMBL" id="GGC95090.1"/>
    </source>
</evidence>
<keyword evidence="1" id="KW-0732">Signal</keyword>
<accession>A0ABQ1PDK1</accession>
<dbReference type="InterPro" id="IPR004843">
    <property type="entry name" value="Calcineurin-like_PHP"/>
</dbReference>
<feature type="domain" description="5'-Nucleotidase C-terminal" evidence="4">
    <location>
        <begin position="346"/>
        <end position="497"/>
    </location>
</feature>
<dbReference type="InterPro" id="IPR036907">
    <property type="entry name" value="5'-Nucleotdase_C_sf"/>
</dbReference>
<dbReference type="InterPro" id="IPR006179">
    <property type="entry name" value="5_nucleotidase/apyrase"/>
</dbReference>
<sequence length="544" mass="57583">MHALRTGITLGTALWVVTPAALAQSFTLTLYHTNDLHGRTDAYPSLITTLNEAKATYGDGLLLEAGDIFSGTLYFNEFLGQDALTFMNAMGYDAFVPGNHEFDLGSPEAGHQALAAFFAEANFPVLGANLDFSAAAEFAERVGESISASPQSGYLYDGIIVEQEGEQIGIFGLSTQDSETISSPGEVVISDYREAAEAMVAAFEAQGVNKIIALTHLGYDSDPSVGNDLLLAQQVEGIDIIIGGHSHTRVTPPTLVSHTLAGEAKAPTAIGQAGEYGEHLGVMQVTFDADGVVQEVTGELLATEERTPDEAALAQLAPFTQAIEALRDQQVGATAIRTLENPRHGQGEAQSVRANETALGNLIADGQLYAAQRVVPDTIMAFQNSGGIREALPEGEVTVGELVAVQPFGNRLTLLEVTGAELLETFEIALANAPEENGGFLQVSAGTQLVFDSRLPVGERVVSLKVNREGAMQAIDPDKTYTVATNNFTAAGGDSHAALGAAYDDGRNTIVGNTDWEMLRDHIVALGEVFYQPEGRITDRALGE</sequence>